<name>A0A149VF95_9PROT</name>
<protein>
    <submittedName>
        <fullName evidence="1">Uncharacterized protein</fullName>
    </submittedName>
</protein>
<dbReference type="PATRIC" id="fig|178900.7.peg.2232"/>
<organism evidence="1 2">
    <name type="scientific">Acetobacter cerevisiae</name>
    <dbReference type="NCBI Taxonomy" id="178900"/>
    <lineage>
        <taxon>Bacteria</taxon>
        <taxon>Pseudomonadati</taxon>
        <taxon>Pseudomonadota</taxon>
        <taxon>Alphaproteobacteria</taxon>
        <taxon>Acetobacterales</taxon>
        <taxon>Acetobacteraceae</taxon>
        <taxon>Acetobacter</taxon>
    </lineage>
</organism>
<comment type="caution">
    <text evidence="1">The sequence shown here is derived from an EMBL/GenBank/DDBJ whole genome shotgun (WGS) entry which is preliminary data.</text>
</comment>
<dbReference type="EMBL" id="LIAA01000005">
    <property type="protein sequence ID" value="KXV78782.1"/>
    <property type="molecule type" value="Genomic_DNA"/>
</dbReference>
<dbReference type="AlphaFoldDB" id="A0A149VF95"/>
<dbReference type="Proteomes" id="UP000075462">
    <property type="component" value="Unassembled WGS sequence"/>
</dbReference>
<evidence type="ECO:0000313" key="1">
    <source>
        <dbReference type="EMBL" id="KXV78782.1"/>
    </source>
</evidence>
<accession>A0A149VF95</accession>
<evidence type="ECO:0000313" key="2">
    <source>
        <dbReference type="Proteomes" id="UP000075462"/>
    </source>
</evidence>
<sequence>MIYWMKQQKRHRACHQTAPMPLTQNRKTAMSDRIRMNEKYQNLHHSSECAVRMLDDGWDPKTTSTTQHQIALEAFMMLAADVLLCGDDLNKIRACVGNALQLACGSEFCEYYVMHERVLNAFPFLREGGVA</sequence>
<reference evidence="1 2" key="1">
    <citation type="submission" date="2015-06" db="EMBL/GenBank/DDBJ databases">
        <title>Improved classification and identification of acetic acid bacteria using matrix-assisted laser desorption/ionization time-of-flight mass spectrometry; Gluconobacter nephelii and Gluconobacter uchimurae are later heterotypic synonyms of Gluconobacter japonicus and Gluconobacter oxydans, respectively.</title>
        <authorList>
            <person name="Li L."/>
            <person name="Cleenwerck I."/>
            <person name="De Vuyst L."/>
            <person name="Vandamme P."/>
        </authorList>
    </citation>
    <scope>NUCLEOTIDE SEQUENCE [LARGE SCALE GENOMIC DNA]</scope>
    <source>
        <strain evidence="1 2">LMG 1545</strain>
    </source>
</reference>
<proteinExistence type="predicted"/>
<gene>
    <name evidence="1" type="ORF">AD954_01305</name>
</gene>